<comment type="cofactor">
    <cofactor evidence="7">
        <name>Mg(2+)</name>
        <dbReference type="ChEBI" id="CHEBI:18420"/>
    </cofactor>
    <text evidence="7">Binds 1 Mg(2+) ion per subunit.</text>
</comment>
<dbReference type="SUPFAM" id="SSF52540">
    <property type="entry name" value="P-loop containing nucleoside triphosphate hydrolases"/>
    <property type="match status" value="1"/>
</dbReference>
<keyword evidence="7" id="KW-0479">Metal-binding</keyword>
<dbReference type="HAMAP" id="MF_00109">
    <property type="entry name" value="Shikimate_kinase"/>
    <property type="match status" value="1"/>
</dbReference>
<evidence type="ECO:0000313" key="8">
    <source>
        <dbReference type="EMBL" id="MBC8543371.1"/>
    </source>
</evidence>
<keyword evidence="1 7" id="KW-0028">Amino-acid biosynthesis</keyword>
<comment type="function">
    <text evidence="7">Catalyzes the specific phosphorylation of the 3-hydroxyl group of shikimic acid using ATP as a cosubstrate.</text>
</comment>
<dbReference type="GO" id="GO:0005524">
    <property type="term" value="F:ATP binding"/>
    <property type="evidence" value="ECO:0007669"/>
    <property type="project" value="UniProtKB-UniRule"/>
</dbReference>
<dbReference type="PRINTS" id="PR01100">
    <property type="entry name" value="SHIKIMTKNASE"/>
</dbReference>
<dbReference type="InterPro" id="IPR031322">
    <property type="entry name" value="Shikimate/glucono_kinase"/>
</dbReference>
<comment type="caution">
    <text evidence="7">Lacks conserved residue(s) required for the propagation of feature annotation.</text>
</comment>
<evidence type="ECO:0000256" key="1">
    <source>
        <dbReference type="ARBA" id="ARBA00022605"/>
    </source>
</evidence>
<dbReference type="GO" id="GO:0009073">
    <property type="term" value="P:aromatic amino acid family biosynthetic process"/>
    <property type="evidence" value="ECO:0007669"/>
    <property type="project" value="UniProtKB-KW"/>
</dbReference>
<dbReference type="PANTHER" id="PTHR21087:SF16">
    <property type="entry name" value="SHIKIMATE KINASE 1, CHLOROPLASTIC"/>
    <property type="match status" value="1"/>
</dbReference>
<feature type="binding site" evidence="7">
    <location>
        <position position="189"/>
    </location>
    <ligand>
        <name>ATP</name>
        <dbReference type="ChEBI" id="CHEBI:30616"/>
    </ligand>
</feature>
<feature type="binding site" evidence="7">
    <location>
        <position position="155"/>
    </location>
    <ligand>
        <name>ATP</name>
        <dbReference type="ChEBI" id="CHEBI:30616"/>
    </ligand>
</feature>
<dbReference type="InterPro" id="IPR027417">
    <property type="entry name" value="P-loop_NTPase"/>
</dbReference>
<gene>
    <name evidence="7" type="primary">aroK</name>
    <name evidence="8" type="ORF">H8730_07420</name>
</gene>
<dbReference type="InterPro" id="IPR000623">
    <property type="entry name" value="Shikimate_kinase/TSH1"/>
</dbReference>
<feature type="binding site" evidence="7">
    <location>
        <begin position="50"/>
        <end position="55"/>
    </location>
    <ligand>
        <name>ATP</name>
        <dbReference type="ChEBI" id="CHEBI:30616"/>
    </ligand>
</feature>
<dbReference type="GO" id="GO:0008652">
    <property type="term" value="P:amino acid biosynthetic process"/>
    <property type="evidence" value="ECO:0007669"/>
    <property type="project" value="UniProtKB-KW"/>
</dbReference>
<evidence type="ECO:0000256" key="6">
    <source>
        <dbReference type="ARBA" id="ARBA00023141"/>
    </source>
</evidence>
<keyword evidence="3 7" id="KW-0547">Nucleotide-binding</keyword>
<comment type="subcellular location">
    <subcellularLocation>
        <location evidence="7">Cytoplasm</location>
    </subcellularLocation>
</comment>
<evidence type="ECO:0000256" key="7">
    <source>
        <dbReference type="HAMAP-Rule" id="MF_00109"/>
    </source>
</evidence>
<comment type="subunit">
    <text evidence="7">Monomer.</text>
</comment>
<comment type="caution">
    <text evidence="8">The sequence shown here is derived from an EMBL/GenBank/DDBJ whole genome shotgun (WGS) entry which is preliminary data.</text>
</comment>
<organism evidence="8 9">
    <name type="scientific">Bianquea renquensis</name>
    <dbReference type="NCBI Taxonomy" id="2763661"/>
    <lineage>
        <taxon>Bacteria</taxon>
        <taxon>Bacillati</taxon>
        <taxon>Bacillota</taxon>
        <taxon>Clostridia</taxon>
        <taxon>Eubacteriales</taxon>
        <taxon>Bianqueaceae</taxon>
        <taxon>Bianquea</taxon>
    </lineage>
</organism>
<dbReference type="Proteomes" id="UP000657006">
    <property type="component" value="Unassembled WGS sequence"/>
</dbReference>
<keyword evidence="9" id="KW-1185">Reference proteome</keyword>
<dbReference type="Pfam" id="PF01202">
    <property type="entry name" value="SKI"/>
    <property type="match status" value="1"/>
</dbReference>
<dbReference type="GO" id="GO:0000287">
    <property type="term" value="F:magnesium ion binding"/>
    <property type="evidence" value="ECO:0007669"/>
    <property type="project" value="UniProtKB-UniRule"/>
</dbReference>
<dbReference type="EMBL" id="JACRSQ010000008">
    <property type="protein sequence ID" value="MBC8543371.1"/>
    <property type="molecule type" value="Genomic_DNA"/>
</dbReference>
<dbReference type="CDD" id="cd00464">
    <property type="entry name" value="SK"/>
    <property type="match status" value="1"/>
</dbReference>
<keyword evidence="5 7" id="KW-0067">ATP-binding</keyword>
<evidence type="ECO:0000256" key="3">
    <source>
        <dbReference type="ARBA" id="ARBA00022741"/>
    </source>
</evidence>
<comment type="catalytic activity">
    <reaction evidence="7">
        <text>shikimate + ATP = 3-phosphoshikimate + ADP + H(+)</text>
        <dbReference type="Rhea" id="RHEA:13121"/>
        <dbReference type="ChEBI" id="CHEBI:15378"/>
        <dbReference type="ChEBI" id="CHEBI:30616"/>
        <dbReference type="ChEBI" id="CHEBI:36208"/>
        <dbReference type="ChEBI" id="CHEBI:145989"/>
        <dbReference type="ChEBI" id="CHEBI:456216"/>
        <dbReference type="EC" id="2.7.1.71"/>
    </reaction>
</comment>
<feature type="binding site" evidence="7">
    <location>
        <position position="172"/>
    </location>
    <ligand>
        <name>substrate</name>
    </ligand>
</feature>
<keyword evidence="2 7" id="KW-0808">Transferase</keyword>
<dbReference type="GO" id="GO:0009423">
    <property type="term" value="P:chorismate biosynthetic process"/>
    <property type="evidence" value="ECO:0007669"/>
    <property type="project" value="UniProtKB-UniRule"/>
</dbReference>
<proteinExistence type="inferred from homology"/>
<evidence type="ECO:0000256" key="5">
    <source>
        <dbReference type="ARBA" id="ARBA00022840"/>
    </source>
</evidence>
<feature type="binding site" evidence="7">
    <location>
        <position position="117"/>
    </location>
    <ligand>
        <name>substrate</name>
    </ligand>
</feature>
<feature type="binding site" evidence="7">
    <location>
        <position position="54"/>
    </location>
    <ligand>
        <name>Mg(2+)</name>
        <dbReference type="ChEBI" id="CHEBI:18420"/>
    </ligand>
</feature>
<dbReference type="AlphaFoldDB" id="A0A926DSR5"/>
<evidence type="ECO:0000256" key="4">
    <source>
        <dbReference type="ARBA" id="ARBA00022777"/>
    </source>
</evidence>
<sequence length="202" mass="21965">MLSLSRSSATRPRICITVSGRSLCRPSDKAAGERGSAVTVKNIVLIGMPGCGKSTVGVILAKTIGAEFVDTDLVIQKREGRLLQQILDTRGVKAFLEAEEAAVRSLACHQTVIATGGSVVYSEAAMEHLRRDGTIIYLQLSYEEMMRRLDNITTRGIVIPEGSTMRDVFDQRSGLYERYADVTLPCSGRTVEETVEAIVKAV</sequence>
<dbReference type="EC" id="2.7.1.71" evidence="7"/>
<dbReference type="GO" id="GO:0004765">
    <property type="term" value="F:shikimate kinase activity"/>
    <property type="evidence" value="ECO:0007669"/>
    <property type="project" value="UniProtKB-UniRule"/>
</dbReference>
<dbReference type="GO" id="GO:0005829">
    <property type="term" value="C:cytosol"/>
    <property type="evidence" value="ECO:0007669"/>
    <property type="project" value="TreeGrafter"/>
</dbReference>
<reference evidence="8" key="1">
    <citation type="submission" date="2020-08" db="EMBL/GenBank/DDBJ databases">
        <title>Genome public.</title>
        <authorList>
            <person name="Liu C."/>
            <person name="Sun Q."/>
        </authorList>
    </citation>
    <scope>NUCLEOTIDE SEQUENCE</scope>
    <source>
        <strain evidence="8">NSJ-32</strain>
    </source>
</reference>
<accession>A0A926DSR5</accession>
<dbReference type="Gene3D" id="3.40.50.300">
    <property type="entry name" value="P-loop containing nucleotide triphosphate hydrolases"/>
    <property type="match status" value="1"/>
</dbReference>
<name>A0A926DSR5_9FIRM</name>
<comment type="pathway">
    <text evidence="7">Metabolic intermediate biosynthesis; chorismate biosynthesis; chorismate from D-erythrose 4-phosphate and phosphoenolpyruvate: step 5/7.</text>
</comment>
<keyword evidence="7" id="KW-0963">Cytoplasm</keyword>
<keyword evidence="6 7" id="KW-0057">Aromatic amino acid biosynthesis</keyword>
<keyword evidence="4 7" id="KW-0418">Kinase</keyword>
<protein>
    <recommendedName>
        <fullName evidence="7">Shikimate kinase</fullName>
        <shortName evidence="7">SK</shortName>
        <ecNumber evidence="7">2.7.1.71</ecNumber>
    </recommendedName>
</protein>
<evidence type="ECO:0000256" key="2">
    <source>
        <dbReference type="ARBA" id="ARBA00022679"/>
    </source>
</evidence>
<keyword evidence="7" id="KW-0460">Magnesium</keyword>
<comment type="similarity">
    <text evidence="7">Belongs to the shikimate kinase family.</text>
</comment>
<feature type="binding site" evidence="7">
    <location>
        <position position="72"/>
    </location>
    <ligand>
        <name>substrate</name>
    </ligand>
</feature>
<dbReference type="PANTHER" id="PTHR21087">
    <property type="entry name" value="SHIKIMATE KINASE"/>
    <property type="match status" value="1"/>
</dbReference>
<evidence type="ECO:0000313" key="9">
    <source>
        <dbReference type="Proteomes" id="UP000657006"/>
    </source>
</evidence>